<evidence type="ECO:0000313" key="2">
    <source>
        <dbReference type="EMBL" id="KXS97658.1"/>
    </source>
</evidence>
<name>A0A139H5L3_9PEZI</name>
<dbReference type="Proteomes" id="UP000070133">
    <property type="component" value="Unassembled WGS sequence"/>
</dbReference>
<evidence type="ECO:0000313" key="3">
    <source>
        <dbReference type="Proteomes" id="UP000070133"/>
    </source>
</evidence>
<proteinExistence type="predicted"/>
<feature type="transmembrane region" description="Helical" evidence="1">
    <location>
        <begin position="24"/>
        <end position="52"/>
    </location>
</feature>
<dbReference type="OrthoDB" id="10362819at2759"/>
<keyword evidence="3" id="KW-1185">Reference proteome</keyword>
<organism evidence="2 3">
    <name type="scientific">Pseudocercospora eumusae</name>
    <dbReference type="NCBI Taxonomy" id="321146"/>
    <lineage>
        <taxon>Eukaryota</taxon>
        <taxon>Fungi</taxon>
        <taxon>Dikarya</taxon>
        <taxon>Ascomycota</taxon>
        <taxon>Pezizomycotina</taxon>
        <taxon>Dothideomycetes</taxon>
        <taxon>Dothideomycetidae</taxon>
        <taxon>Mycosphaerellales</taxon>
        <taxon>Mycosphaerellaceae</taxon>
        <taxon>Pseudocercospora</taxon>
    </lineage>
</organism>
<sequence length="457" mass="51271">MDTIRNLAGRENAWLSHLGKVMFVLFWCIDLPFAVDILGYIVGFSIITLSAIKFWKFRKQPAAHMAKHCQQHHLAIGFFVFLALTGSCIWLGLAHMLPNADTNASFVLPSSLRQLRKDSDTTIAFAETELAYLQGAAAASAYTCLVAACRVPGLPIHRTWERIQQRMQSASSPLGLDVSGLDARCWQTNNDSFMQSIVIADLKDETVANFRHDAIALGDVLSRYTCDTIDLGVAIDRTINSTIIGSMDEIQKLVNSTTSAESIFLDRLVAFYSSAAPTNFLTRRIYAKSLPIYTHLRAYFFPEPTATELLSSKLLSMITKVNSNPSIQVSLEIVRKTYAELSPSLDSIINTYSNEPKISPHILQRFPPMRHLLFHIRDRSTQALTTVLVSDDDGLTISASTTKKWWGDYLEEVIFRRIFVQVERIGKEVTKMREEGRWIGGSEWTRLLAGKSRLGVK</sequence>
<evidence type="ECO:0000256" key="1">
    <source>
        <dbReference type="SAM" id="Phobius"/>
    </source>
</evidence>
<protein>
    <submittedName>
        <fullName evidence="2">Uncharacterized protein</fullName>
    </submittedName>
</protein>
<keyword evidence="1" id="KW-1133">Transmembrane helix</keyword>
<reference evidence="2 3" key="1">
    <citation type="submission" date="2015-07" db="EMBL/GenBank/DDBJ databases">
        <title>Comparative genomics of the Sigatoka disease complex on banana suggests a link between parallel evolutionary changes in Pseudocercospora fijiensis and Pseudocercospora eumusae and increased virulence on the banana host.</title>
        <authorList>
            <person name="Chang T.-C."/>
            <person name="Salvucci A."/>
            <person name="Crous P.W."/>
            <person name="Stergiopoulos I."/>
        </authorList>
    </citation>
    <scope>NUCLEOTIDE SEQUENCE [LARGE SCALE GENOMIC DNA]</scope>
    <source>
        <strain evidence="2 3">CBS 114824</strain>
    </source>
</reference>
<comment type="caution">
    <text evidence="2">The sequence shown here is derived from an EMBL/GenBank/DDBJ whole genome shotgun (WGS) entry which is preliminary data.</text>
</comment>
<keyword evidence="1" id="KW-0812">Transmembrane</keyword>
<dbReference type="AlphaFoldDB" id="A0A139H5L3"/>
<gene>
    <name evidence="2" type="ORF">AC578_10567</name>
</gene>
<accession>A0A139H5L3</accession>
<dbReference type="EMBL" id="LFZN01000137">
    <property type="protein sequence ID" value="KXS97658.1"/>
    <property type="molecule type" value="Genomic_DNA"/>
</dbReference>
<feature type="transmembrane region" description="Helical" evidence="1">
    <location>
        <begin position="73"/>
        <end position="93"/>
    </location>
</feature>
<keyword evidence="1" id="KW-0472">Membrane</keyword>